<evidence type="ECO:0000313" key="5">
    <source>
        <dbReference type="Proteomes" id="UP000008743"/>
    </source>
</evidence>
<dbReference type="AlphaFoldDB" id="A0A0D2WJA1"/>
<feature type="region of interest" description="Disordered" evidence="1">
    <location>
        <begin position="274"/>
        <end position="297"/>
    </location>
</feature>
<keyword evidence="2" id="KW-1133">Transmembrane helix</keyword>
<feature type="signal peptide" evidence="3">
    <location>
        <begin position="1"/>
        <end position="31"/>
    </location>
</feature>
<accession>A0A0D2WJA1</accession>
<feature type="region of interest" description="Disordered" evidence="1">
    <location>
        <begin position="64"/>
        <end position="86"/>
    </location>
</feature>
<keyword evidence="3" id="KW-0732">Signal</keyword>
<reference evidence="5" key="1">
    <citation type="submission" date="2011-02" db="EMBL/GenBank/DDBJ databases">
        <title>The Genome Sequence of Capsaspora owczarzaki ATCC 30864.</title>
        <authorList>
            <person name="Russ C."/>
            <person name="Cuomo C."/>
            <person name="Burger G."/>
            <person name="Gray M.W."/>
            <person name="Holland P.W.H."/>
            <person name="King N."/>
            <person name="Lang F.B.F."/>
            <person name="Roger A.J."/>
            <person name="Ruiz-Trillo I."/>
            <person name="Young S.K."/>
            <person name="Zeng Q."/>
            <person name="Gargeya S."/>
            <person name="Alvarado L."/>
            <person name="Berlin A."/>
            <person name="Chapman S.B."/>
            <person name="Chen Z."/>
            <person name="Freedman E."/>
            <person name="Gellesch M."/>
            <person name="Goldberg J."/>
            <person name="Griggs A."/>
            <person name="Gujja S."/>
            <person name="Heilman E."/>
            <person name="Heiman D."/>
            <person name="Howarth C."/>
            <person name="Mehta T."/>
            <person name="Neiman D."/>
            <person name="Pearson M."/>
            <person name="Roberts A."/>
            <person name="Saif S."/>
            <person name="Shea T."/>
            <person name="Shenoy N."/>
            <person name="Sisk P."/>
            <person name="Stolte C."/>
            <person name="Sykes S."/>
            <person name="White J."/>
            <person name="Yandava C."/>
            <person name="Haas B."/>
            <person name="Nusbaum C."/>
            <person name="Birren B."/>
        </authorList>
    </citation>
    <scope>NUCLEOTIDE SEQUENCE</scope>
    <source>
        <strain evidence="5">ATCC 30864</strain>
    </source>
</reference>
<evidence type="ECO:0000256" key="2">
    <source>
        <dbReference type="SAM" id="Phobius"/>
    </source>
</evidence>
<feature type="compositionally biased region" description="Polar residues" evidence="1">
    <location>
        <begin position="360"/>
        <end position="369"/>
    </location>
</feature>
<feature type="region of interest" description="Disordered" evidence="1">
    <location>
        <begin position="310"/>
        <end position="462"/>
    </location>
</feature>
<evidence type="ECO:0000256" key="3">
    <source>
        <dbReference type="SAM" id="SignalP"/>
    </source>
</evidence>
<name>A0A0D2WJA1_CAPO3</name>
<dbReference type="InParanoid" id="A0A0D2WJA1"/>
<sequence length="462" mass="49630">MRTLRQRCSASRWALWTAVCIVVLQLSTCDAAETWQNYNMNQKPASWWQGLLANFAYPAPATLSQTAGQRRRRDDPSGPITTVPTSCAGPASPDCCPGDMETSYDASLQQARCTIPDCVVVTLGTRGYFNRTTLLCDPVRTCTTSAVITYDPVTNSCIDFTLPPPPPVINLIDTFTPLNTLPNVTSAADCNHGVPNANFTACICDPGWNTPTTNLLESHSLWCSRQEENVSTASDTAGLVELVFVIVAVVIGFVVCCIAGRCIWRRYKAKKQQSAQSAGTRAAAPAAPRPASFSMTQSVPQHYVSARSLQMQQISPTSSEDDSGSGVTPVHEYAMPIRPPAPLPADELVRGSNSGGAAAQQWQPPSNYRSAAAPRPSATTDAQSENRWQPPSHYRSATSASSSNPVRLNNASASASGFRAPGQWVSPYQTSAVTRPATTRRSNDSKTMLALLDDSSSDDDDM</sequence>
<feature type="compositionally biased region" description="Low complexity" evidence="1">
    <location>
        <begin position="274"/>
        <end position="292"/>
    </location>
</feature>
<evidence type="ECO:0000313" key="4">
    <source>
        <dbReference type="EMBL" id="KJE90075.1"/>
    </source>
</evidence>
<organism evidence="4 5">
    <name type="scientific">Capsaspora owczarzaki (strain ATCC 30864)</name>
    <dbReference type="NCBI Taxonomy" id="595528"/>
    <lineage>
        <taxon>Eukaryota</taxon>
        <taxon>Filasterea</taxon>
        <taxon>Capsaspora</taxon>
    </lineage>
</organism>
<dbReference type="Proteomes" id="UP000008743">
    <property type="component" value="Unassembled WGS sequence"/>
</dbReference>
<keyword evidence="5" id="KW-1185">Reference proteome</keyword>
<feature type="chain" id="PRO_5002254998" description="EGF-like domain-containing protein" evidence="3">
    <location>
        <begin position="32"/>
        <end position="462"/>
    </location>
</feature>
<gene>
    <name evidence="4" type="ORF">CAOG_001450</name>
</gene>
<feature type="compositionally biased region" description="Polar residues" evidence="1">
    <location>
        <begin position="404"/>
        <end position="415"/>
    </location>
</feature>
<feature type="compositionally biased region" description="Polar residues" evidence="1">
    <location>
        <begin position="377"/>
        <end position="389"/>
    </location>
</feature>
<feature type="compositionally biased region" description="Polar residues" evidence="1">
    <location>
        <begin position="426"/>
        <end position="440"/>
    </location>
</feature>
<dbReference type="EMBL" id="KE346361">
    <property type="protein sequence ID" value="KJE90075.1"/>
    <property type="molecule type" value="Genomic_DNA"/>
</dbReference>
<proteinExistence type="predicted"/>
<evidence type="ECO:0008006" key="6">
    <source>
        <dbReference type="Google" id="ProtNLM"/>
    </source>
</evidence>
<protein>
    <recommendedName>
        <fullName evidence="6">EGF-like domain-containing protein</fullName>
    </recommendedName>
</protein>
<keyword evidence="2" id="KW-0472">Membrane</keyword>
<keyword evidence="2" id="KW-0812">Transmembrane</keyword>
<feature type="transmembrane region" description="Helical" evidence="2">
    <location>
        <begin position="242"/>
        <end position="264"/>
    </location>
</feature>
<evidence type="ECO:0000256" key="1">
    <source>
        <dbReference type="SAM" id="MobiDB-lite"/>
    </source>
</evidence>